<keyword evidence="2" id="KW-0812">Transmembrane</keyword>
<comment type="caution">
    <text evidence="3">The sequence shown here is derived from an EMBL/GenBank/DDBJ whole genome shotgun (WGS) entry which is preliminary data.</text>
</comment>
<evidence type="ECO:0000256" key="1">
    <source>
        <dbReference type="SAM" id="MobiDB-lite"/>
    </source>
</evidence>
<dbReference type="AlphaFoldDB" id="A0A8H5ZM51"/>
<feature type="region of interest" description="Disordered" evidence="1">
    <location>
        <begin position="373"/>
        <end position="398"/>
    </location>
</feature>
<evidence type="ECO:0000313" key="4">
    <source>
        <dbReference type="Proteomes" id="UP000624244"/>
    </source>
</evidence>
<protein>
    <submittedName>
        <fullName evidence="3">Uncharacterized protein</fullName>
    </submittedName>
</protein>
<dbReference type="Proteomes" id="UP000624244">
    <property type="component" value="Unassembled WGS sequence"/>
</dbReference>
<sequence>MSAYLAARQAFSPSCPAGGTWWACGYGTYFVGCCARDPCDITCAQGNLYPGAFDPKAYGTFPDATCGTGSKFYTCSAGQTFWGCCKTNPCAQSGCPDGDLEPAILNRDDLRSAYHATGSATTSSTSGPSAAANKSDDGVPVGAIAGGAAGGAFAIAAIIGIIVWCLCLRRKKKAKAKAAEHYGEINGDGLPVNGVSEFHNKHYRNQSSESPPSYTSPNPNHPNGFYPPSTHTYQHNYDPSVAAHNYTTPQELPLSTPQTPQTPAQFRTHKSMYSHARGPSELSGDEPRNELDSGDPASPELSGSIGVSPATRKWSWDDNKEKMELATQYEHPHEDNAVGGVGSREEGIGVAIGEPRGEGARVMPVWREQTVGEAGGEVVEEEQRVRNQRGSRGRAPQGLGFIEILDDMAERRGEMDAQRAERRR</sequence>
<keyword evidence="2" id="KW-0472">Membrane</keyword>
<organism evidence="3 4">
    <name type="scientific">Cochliobolus sativus</name>
    <name type="common">Common root rot and spot blotch fungus</name>
    <name type="synonym">Bipolaris sorokiniana</name>
    <dbReference type="NCBI Taxonomy" id="45130"/>
    <lineage>
        <taxon>Eukaryota</taxon>
        <taxon>Fungi</taxon>
        <taxon>Dikarya</taxon>
        <taxon>Ascomycota</taxon>
        <taxon>Pezizomycotina</taxon>
        <taxon>Dothideomycetes</taxon>
        <taxon>Pleosporomycetidae</taxon>
        <taxon>Pleosporales</taxon>
        <taxon>Pleosporineae</taxon>
        <taxon>Pleosporaceae</taxon>
        <taxon>Bipolaris</taxon>
    </lineage>
</organism>
<accession>A0A8H5ZM51</accession>
<evidence type="ECO:0000256" key="2">
    <source>
        <dbReference type="SAM" id="Phobius"/>
    </source>
</evidence>
<proteinExistence type="predicted"/>
<feature type="transmembrane region" description="Helical" evidence="2">
    <location>
        <begin position="143"/>
        <end position="167"/>
    </location>
</feature>
<gene>
    <name evidence="3" type="ORF">GGP41_010341</name>
</gene>
<name>A0A8H5ZM51_COCSA</name>
<dbReference type="EMBL" id="WNKQ01000006">
    <property type="protein sequence ID" value="KAF5850714.1"/>
    <property type="molecule type" value="Genomic_DNA"/>
</dbReference>
<dbReference type="OMA" id="GCCARDP"/>
<reference evidence="3" key="1">
    <citation type="submission" date="2019-11" db="EMBL/GenBank/DDBJ databases">
        <title>Bipolaris sorokiniana Genome sequencing.</title>
        <authorList>
            <person name="Wang H."/>
        </authorList>
    </citation>
    <scope>NUCLEOTIDE SEQUENCE</scope>
</reference>
<feature type="compositionally biased region" description="Low complexity" evidence="1">
    <location>
        <begin position="247"/>
        <end position="265"/>
    </location>
</feature>
<feature type="region of interest" description="Disordered" evidence="1">
    <location>
        <begin position="203"/>
        <end position="318"/>
    </location>
</feature>
<keyword evidence="2" id="KW-1133">Transmembrane helix</keyword>
<evidence type="ECO:0000313" key="3">
    <source>
        <dbReference type="EMBL" id="KAF5850714.1"/>
    </source>
</evidence>
<feature type="compositionally biased region" description="Polar residues" evidence="1">
    <location>
        <begin position="205"/>
        <end position="218"/>
    </location>
</feature>